<protein>
    <recommendedName>
        <fullName evidence="7">Homogentisate 1,2-dioxygenase</fullName>
        <ecNumber evidence="7">1.13.11.5</ecNumber>
    </recommendedName>
</protein>
<keyword evidence="11" id="KW-1185">Reference proteome</keyword>
<dbReference type="Pfam" id="PF20510">
    <property type="entry name" value="HgmA_N"/>
    <property type="match status" value="1"/>
</dbReference>
<reference evidence="11" key="1">
    <citation type="journal article" date="2019" name="Int. J. Syst. Evol. Microbiol.">
        <title>The Global Catalogue of Microorganisms (GCM) 10K type strain sequencing project: providing services to taxonomists for standard genome sequencing and annotation.</title>
        <authorList>
            <consortium name="The Broad Institute Genomics Platform"/>
            <consortium name="The Broad Institute Genome Sequencing Center for Infectious Disease"/>
            <person name="Wu L."/>
            <person name="Ma J."/>
        </authorList>
    </citation>
    <scope>NUCLEOTIDE SEQUENCE [LARGE SCALE GENOMIC DNA]</scope>
    <source>
        <strain evidence="11">KCTC 22245</strain>
    </source>
</reference>
<dbReference type="PANTHER" id="PTHR11056">
    <property type="entry name" value="HOMOGENTISATE 1,2-DIOXYGENASE"/>
    <property type="match status" value="1"/>
</dbReference>
<dbReference type="GO" id="GO:0004411">
    <property type="term" value="F:homogentisate 1,2-dioxygenase activity"/>
    <property type="evidence" value="ECO:0007669"/>
    <property type="project" value="UniProtKB-EC"/>
</dbReference>
<comment type="caution">
    <text evidence="10">The sequence shown here is derived from an EMBL/GenBank/DDBJ whole genome shotgun (WGS) entry which is preliminary data.</text>
</comment>
<evidence type="ECO:0000256" key="1">
    <source>
        <dbReference type="ARBA" id="ARBA00001962"/>
    </source>
</evidence>
<dbReference type="SUPFAM" id="SSF51182">
    <property type="entry name" value="RmlC-like cupins"/>
    <property type="match status" value="1"/>
</dbReference>
<dbReference type="CDD" id="cd07000">
    <property type="entry name" value="cupin_HGO_N"/>
    <property type="match status" value="1"/>
</dbReference>
<dbReference type="EMBL" id="JBHRVA010000003">
    <property type="protein sequence ID" value="MFC3302896.1"/>
    <property type="molecule type" value="Genomic_DNA"/>
</dbReference>
<proteinExistence type="inferred from homology"/>
<evidence type="ECO:0000256" key="7">
    <source>
        <dbReference type="NCBIfam" id="TIGR01015"/>
    </source>
</evidence>
<evidence type="ECO:0000256" key="6">
    <source>
        <dbReference type="ARBA" id="ARBA00023004"/>
    </source>
</evidence>
<dbReference type="EC" id="1.13.11.5" evidence="7"/>
<dbReference type="NCBIfam" id="TIGR01015">
    <property type="entry name" value="hmgA"/>
    <property type="match status" value="1"/>
</dbReference>
<dbReference type="Gene3D" id="2.60.120.10">
    <property type="entry name" value="Jelly Rolls"/>
    <property type="match status" value="1"/>
</dbReference>
<dbReference type="InterPro" id="IPR005708">
    <property type="entry name" value="Homogentis_dOase"/>
</dbReference>
<evidence type="ECO:0000313" key="11">
    <source>
        <dbReference type="Proteomes" id="UP001595607"/>
    </source>
</evidence>
<evidence type="ECO:0000259" key="8">
    <source>
        <dbReference type="Pfam" id="PF04209"/>
    </source>
</evidence>
<evidence type="ECO:0000256" key="4">
    <source>
        <dbReference type="ARBA" id="ARBA00022964"/>
    </source>
</evidence>
<dbReference type="InterPro" id="IPR014710">
    <property type="entry name" value="RmlC-like_jellyroll"/>
</dbReference>
<feature type="domain" description="Homogentisate 1,2-dioxygenase C-terminal" evidence="8">
    <location>
        <begin position="293"/>
        <end position="442"/>
    </location>
</feature>
<evidence type="ECO:0000256" key="3">
    <source>
        <dbReference type="ARBA" id="ARBA00022723"/>
    </source>
</evidence>
<dbReference type="Pfam" id="PF04209">
    <property type="entry name" value="HgmA_C"/>
    <property type="match status" value="1"/>
</dbReference>
<dbReference type="Proteomes" id="UP001595607">
    <property type="component" value="Unassembled WGS sequence"/>
</dbReference>
<name>A0ABV7MBS8_9PROT</name>
<comment type="cofactor">
    <cofactor evidence="1">
        <name>Fe cation</name>
        <dbReference type="ChEBI" id="CHEBI:24875"/>
    </cofactor>
</comment>
<feature type="domain" description="Homogentisate 1,2-dioxygenase N-terminal" evidence="9">
    <location>
        <begin position="19"/>
        <end position="292"/>
    </location>
</feature>
<dbReference type="InterPro" id="IPR011051">
    <property type="entry name" value="RmlC_Cupin_sf"/>
</dbReference>
<keyword evidence="6" id="KW-0408">Iron</keyword>
<keyword evidence="5 10" id="KW-0560">Oxidoreductase</keyword>
<accession>A0ABV7MBS8</accession>
<keyword evidence="3" id="KW-0479">Metal-binding</keyword>
<dbReference type="InterPro" id="IPR046452">
    <property type="entry name" value="HgmA_N"/>
</dbReference>
<evidence type="ECO:0000313" key="10">
    <source>
        <dbReference type="EMBL" id="MFC3302896.1"/>
    </source>
</evidence>
<organism evidence="10 11">
    <name type="scientific">Parvularcula lutaonensis</name>
    <dbReference type="NCBI Taxonomy" id="491923"/>
    <lineage>
        <taxon>Bacteria</taxon>
        <taxon>Pseudomonadati</taxon>
        <taxon>Pseudomonadota</taxon>
        <taxon>Alphaproteobacteria</taxon>
        <taxon>Parvularculales</taxon>
        <taxon>Parvularculaceae</taxon>
        <taxon>Parvularcula</taxon>
    </lineage>
</organism>
<evidence type="ECO:0000256" key="5">
    <source>
        <dbReference type="ARBA" id="ARBA00023002"/>
    </source>
</evidence>
<comment type="similarity">
    <text evidence="2">Belongs to the homogentisate dioxygenase family.</text>
</comment>
<evidence type="ECO:0000256" key="2">
    <source>
        <dbReference type="ARBA" id="ARBA00007757"/>
    </source>
</evidence>
<evidence type="ECO:0000259" key="9">
    <source>
        <dbReference type="Pfam" id="PF20510"/>
    </source>
</evidence>
<keyword evidence="4" id="KW-0223">Dioxygenase</keyword>
<gene>
    <name evidence="10" type="primary">hmgA</name>
    <name evidence="10" type="ORF">ACFONP_09140</name>
</gene>
<dbReference type="PANTHER" id="PTHR11056:SF0">
    <property type="entry name" value="HOMOGENTISATE 1,2-DIOXYGENASE"/>
    <property type="match status" value="1"/>
</dbReference>
<dbReference type="InterPro" id="IPR046451">
    <property type="entry name" value="HgmA_C"/>
</dbReference>
<dbReference type="RefSeq" id="WP_189574923.1">
    <property type="nucleotide sequence ID" value="NZ_BMXU01000002.1"/>
</dbReference>
<sequence length="446" mass="48776">MTEETLLKGGLISDAGGSYSVGFGSHHATEAVDGALPIGRNSPQKPPFGLYAEQLSGTAFTAPLAHNRRSWLYRIRPSVLHIKDLEPAPGIAKELRTAPNPEESGLPAAQLRWSPVDMPSEAHDFVDGLHTITTCGSAAEGTGIASHVFTANQPMTDRIFVNMDGEMLLLPEMGSIRVVTELGVLSASAGEVICVPRNVKFRVEHDGEIRGYILENYGQALTLPERGPIGANSLASPRDFLYPAAAYEDIDSGRTFELVAKWSGKIYRTELDHSPLDVVAWHGNLAPYKYDLRRFNTIGSISFDHPDPSIFTVLTSPSEIPGTANCDFVIFPDRWLVMEETFRPPWYHINVMSEFMGLVYGVYDAKPGGFVPGGMSLHNAGLPHGPDAEAHKAATNHDLSPQKLEGTMAFMFETRLVQQPTAFSGSKLKRDTDYAKCWEGLPRGLR</sequence>